<evidence type="ECO:0000256" key="1">
    <source>
        <dbReference type="SAM" id="Phobius"/>
    </source>
</evidence>
<gene>
    <name evidence="2" type="ORF">V6W77_04555</name>
</gene>
<keyword evidence="1" id="KW-1133">Transmembrane helix</keyword>
<keyword evidence="1" id="KW-0812">Transmembrane</keyword>
<dbReference type="PANTHER" id="PTHR28008:SF1">
    <property type="entry name" value="DOMAIN PROTEIN, PUTATIVE (AFU_ORTHOLOGUE AFUA_3G10980)-RELATED"/>
    <property type="match status" value="1"/>
</dbReference>
<sequence length="115" mass="13208">MNKYALLALLWFVISIYSLIFRESSNELPPFPHFDKIGHFVIFFIQIWLMARATIQSNRAIPYLGLMIFALFYAFGTELGQATFTETRQGSWLDGLADLCGAGIALLMVKYLYKR</sequence>
<comment type="caution">
    <text evidence="2">The sequence shown here is derived from an EMBL/GenBank/DDBJ whole genome shotgun (WGS) entry which is preliminary data.</text>
</comment>
<dbReference type="RefSeq" id="WP_334253919.1">
    <property type="nucleotide sequence ID" value="NZ_JBAJJM010000006.1"/>
</dbReference>
<name>A0ABU7ZEU5_9PAST</name>
<protein>
    <submittedName>
        <fullName evidence="2">VanZ family protein</fullName>
    </submittedName>
</protein>
<organism evidence="2 3">
    <name type="scientific">Mannheimia indoligenes</name>
    <dbReference type="NCBI Taxonomy" id="3103145"/>
    <lineage>
        <taxon>Bacteria</taxon>
        <taxon>Pseudomonadati</taxon>
        <taxon>Pseudomonadota</taxon>
        <taxon>Gammaproteobacteria</taxon>
        <taxon>Pasteurellales</taxon>
        <taxon>Pasteurellaceae</taxon>
        <taxon>Mannheimia</taxon>
    </lineage>
</organism>
<dbReference type="NCBIfam" id="NF037970">
    <property type="entry name" value="vanZ_1"/>
    <property type="match status" value="1"/>
</dbReference>
<evidence type="ECO:0000313" key="3">
    <source>
        <dbReference type="Proteomes" id="UP001432017"/>
    </source>
</evidence>
<dbReference type="EMBL" id="JBAJJM010000006">
    <property type="protein sequence ID" value="MEG9475541.1"/>
    <property type="molecule type" value="Genomic_DNA"/>
</dbReference>
<proteinExistence type="predicted"/>
<dbReference type="PANTHER" id="PTHR28008">
    <property type="entry name" value="DOMAIN PROTEIN, PUTATIVE (AFU_ORTHOLOGUE AFUA_3G10980)-RELATED"/>
    <property type="match status" value="1"/>
</dbReference>
<feature type="transmembrane region" description="Helical" evidence="1">
    <location>
        <begin position="60"/>
        <end position="76"/>
    </location>
</feature>
<evidence type="ECO:0000313" key="2">
    <source>
        <dbReference type="EMBL" id="MEG9475541.1"/>
    </source>
</evidence>
<reference evidence="2" key="1">
    <citation type="submission" date="2023-12" db="EMBL/GenBank/DDBJ databases">
        <title>Mannheima indologenes sp. nov. proposed for Clade V organisms of Mannheimia.</title>
        <authorList>
            <person name="Christensen H."/>
        </authorList>
    </citation>
    <scope>NUCLEOTIDE SEQUENCE</scope>
    <source>
        <strain evidence="2">M14.4</strain>
    </source>
</reference>
<keyword evidence="3" id="KW-1185">Reference proteome</keyword>
<dbReference type="Proteomes" id="UP001432017">
    <property type="component" value="Unassembled WGS sequence"/>
</dbReference>
<feature type="transmembrane region" description="Helical" evidence="1">
    <location>
        <begin position="37"/>
        <end position="55"/>
    </location>
</feature>
<keyword evidence="1" id="KW-0472">Membrane</keyword>
<feature type="transmembrane region" description="Helical" evidence="1">
    <location>
        <begin position="96"/>
        <end position="113"/>
    </location>
</feature>
<accession>A0ABU7ZEU5</accession>